<dbReference type="Gene3D" id="1.10.443.20">
    <property type="entry name" value="Centromere DNA-binding protein complex CBF3 subunit, domain 2"/>
    <property type="match status" value="1"/>
</dbReference>
<evidence type="ECO:0000259" key="1">
    <source>
        <dbReference type="Pfam" id="PF16787"/>
    </source>
</evidence>
<dbReference type="OrthoDB" id="10636300at2759"/>
<protein>
    <recommendedName>
        <fullName evidence="1">Ndc10 domain-containing protein</fullName>
    </recommendedName>
</protein>
<dbReference type="Pfam" id="PF16787">
    <property type="entry name" value="NDC10_II"/>
    <property type="match status" value="1"/>
</dbReference>
<name>A0A8H3TYN4_9TREE</name>
<accession>A0A8H3TYN4</accession>
<evidence type="ECO:0000313" key="3">
    <source>
        <dbReference type="Proteomes" id="UP000620104"/>
    </source>
</evidence>
<dbReference type="Proteomes" id="UP000620104">
    <property type="component" value="Unassembled WGS sequence"/>
</dbReference>
<dbReference type="GO" id="GO:0003677">
    <property type="term" value="F:DNA binding"/>
    <property type="evidence" value="ECO:0007669"/>
    <property type="project" value="InterPro"/>
</dbReference>
<keyword evidence="3" id="KW-1185">Reference proteome</keyword>
<reference evidence="2" key="1">
    <citation type="submission" date="2020-07" db="EMBL/GenBank/DDBJ databases">
        <title>Draft Genome Sequence of a Deep-Sea Yeast, Naganishia (Cryptococcus) liquefaciens strain N6.</title>
        <authorList>
            <person name="Han Y.W."/>
            <person name="Kajitani R."/>
            <person name="Morimoto H."/>
            <person name="Parhat M."/>
            <person name="Tsubouchi H."/>
            <person name="Bakenova O."/>
            <person name="Ogata M."/>
            <person name="Argunhan B."/>
            <person name="Aoki R."/>
            <person name="Kajiwara S."/>
            <person name="Itoh T."/>
            <person name="Iwasaki H."/>
        </authorList>
    </citation>
    <scope>NUCLEOTIDE SEQUENCE</scope>
    <source>
        <strain evidence="2">N6</strain>
    </source>
</reference>
<gene>
    <name evidence="2" type="ORF">NliqN6_6463</name>
</gene>
<proteinExistence type="predicted"/>
<sequence>MIFPHAQIWMKKLTTDDQHQSRSLAARGFLHLLLRLSRIVLQDSAFLRQVHPNHFLLRHPVFNSPAYDKFAARMLEVTAAAESPIILGLKNAMPHMVTEMTNLRGALTTDFKTGGGQLRDE</sequence>
<organism evidence="2 3">
    <name type="scientific">Naganishia liquefaciens</name>
    <dbReference type="NCBI Taxonomy" id="104408"/>
    <lineage>
        <taxon>Eukaryota</taxon>
        <taxon>Fungi</taxon>
        <taxon>Dikarya</taxon>
        <taxon>Basidiomycota</taxon>
        <taxon>Agaricomycotina</taxon>
        <taxon>Tremellomycetes</taxon>
        <taxon>Filobasidiales</taxon>
        <taxon>Filobasidiaceae</taxon>
        <taxon>Naganishia</taxon>
    </lineage>
</organism>
<feature type="domain" description="Ndc10" evidence="1">
    <location>
        <begin position="1"/>
        <end position="67"/>
    </location>
</feature>
<dbReference type="AlphaFoldDB" id="A0A8H3TYN4"/>
<comment type="caution">
    <text evidence="2">The sequence shown here is derived from an EMBL/GenBank/DDBJ whole genome shotgun (WGS) entry which is preliminary data.</text>
</comment>
<dbReference type="InterPro" id="IPR031872">
    <property type="entry name" value="NDC10_II"/>
</dbReference>
<evidence type="ECO:0000313" key="2">
    <source>
        <dbReference type="EMBL" id="GHJ90061.1"/>
    </source>
</evidence>
<dbReference type="InterPro" id="IPR038279">
    <property type="entry name" value="Ndc10_dom2_sf"/>
</dbReference>
<dbReference type="EMBL" id="BLZA01000053">
    <property type="protein sequence ID" value="GHJ90061.1"/>
    <property type="molecule type" value="Genomic_DNA"/>
</dbReference>